<dbReference type="InterPro" id="IPR030807">
    <property type="entry name" value="Methyltran_NanM"/>
</dbReference>
<dbReference type="EMBL" id="PVNK01000165">
    <property type="protein sequence ID" value="PRP96556.1"/>
    <property type="molecule type" value="Genomic_DNA"/>
</dbReference>
<gene>
    <name evidence="1" type="ORF">ENSA5_36320</name>
</gene>
<name>A0A2S9XUL2_9BACT</name>
<reference evidence="1 2" key="1">
    <citation type="submission" date="2018-03" db="EMBL/GenBank/DDBJ databases">
        <title>Draft Genome Sequences of the Obligatory Marine Myxobacteria Enhygromyxa salina SWB005.</title>
        <authorList>
            <person name="Poehlein A."/>
            <person name="Moghaddam J.A."/>
            <person name="Harms H."/>
            <person name="Alanjari M."/>
            <person name="Koenig G.M."/>
            <person name="Daniel R."/>
            <person name="Schaeberle T.F."/>
        </authorList>
    </citation>
    <scope>NUCLEOTIDE SEQUENCE [LARGE SCALE GENOMIC DNA]</scope>
    <source>
        <strain evidence="1 2">SWB005</strain>
    </source>
</reference>
<dbReference type="AlphaFoldDB" id="A0A2S9XUL2"/>
<dbReference type="Proteomes" id="UP000237968">
    <property type="component" value="Unassembled WGS sequence"/>
</dbReference>
<proteinExistence type="predicted"/>
<evidence type="ECO:0000313" key="2">
    <source>
        <dbReference type="Proteomes" id="UP000237968"/>
    </source>
</evidence>
<accession>A0A2S9XUL2</accession>
<sequence>MHPGLLVSWAMPTPTELPLLQTMLADAAAAPELYRPTRFWQPCSDLIVAELETRGPASFRRHPSALRFFVPVFRRASPIQRQLASALGFVGEHPWQRRARVIAEREFAIVAAADKPGRPQLAAFSESEVGRPDEQFVFEGRRFSCSALRYLRMLALLKKTVDTHAVRNVLEIGGGFGTLGEILLSGDPDAFYVNVDIPPLSFVSSYYLRQVFGADAIATYDHTRELEVIDLDQLRGQGFRGAVLCAWQLPKLRGSFELFVNSVSFQEMEPRVVENYSALVQALVSDYVVLRNSVKGKTVASAADEIGVVEPVVRDDYLRFFELFERVAADGTIFGDTSTKGFVSEVTVWKKR</sequence>
<dbReference type="InterPro" id="IPR029063">
    <property type="entry name" value="SAM-dependent_MTases_sf"/>
</dbReference>
<evidence type="ECO:0008006" key="3">
    <source>
        <dbReference type="Google" id="ProtNLM"/>
    </source>
</evidence>
<dbReference type="NCBIfam" id="TIGR04371">
    <property type="entry name" value="methyltran_NanM"/>
    <property type="match status" value="1"/>
</dbReference>
<protein>
    <recommendedName>
        <fullName evidence="3">Sugar O-methyltransferase</fullName>
    </recommendedName>
</protein>
<comment type="caution">
    <text evidence="1">The sequence shown here is derived from an EMBL/GenBank/DDBJ whole genome shotgun (WGS) entry which is preliminary data.</text>
</comment>
<organism evidence="1 2">
    <name type="scientific">Enhygromyxa salina</name>
    <dbReference type="NCBI Taxonomy" id="215803"/>
    <lineage>
        <taxon>Bacteria</taxon>
        <taxon>Pseudomonadati</taxon>
        <taxon>Myxococcota</taxon>
        <taxon>Polyangia</taxon>
        <taxon>Nannocystales</taxon>
        <taxon>Nannocystaceae</taxon>
        <taxon>Enhygromyxa</taxon>
    </lineage>
</organism>
<dbReference type="SUPFAM" id="SSF53335">
    <property type="entry name" value="S-adenosyl-L-methionine-dependent methyltransferases"/>
    <property type="match status" value="1"/>
</dbReference>
<keyword evidence="2" id="KW-1185">Reference proteome</keyword>
<evidence type="ECO:0000313" key="1">
    <source>
        <dbReference type="EMBL" id="PRP96556.1"/>
    </source>
</evidence>